<dbReference type="Pfam" id="PF22685">
    <property type="entry name" value="Gal80p_C-like"/>
    <property type="match status" value="1"/>
</dbReference>
<dbReference type="Proteomes" id="UP001501747">
    <property type="component" value="Unassembled WGS sequence"/>
</dbReference>
<evidence type="ECO:0000256" key="1">
    <source>
        <dbReference type="ARBA" id="ARBA00023002"/>
    </source>
</evidence>
<keyword evidence="1" id="KW-0560">Oxidoreductase</keyword>
<organism evidence="4 5">
    <name type="scientific">Allokutzneria multivorans</name>
    <dbReference type="NCBI Taxonomy" id="1142134"/>
    <lineage>
        <taxon>Bacteria</taxon>
        <taxon>Bacillati</taxon>
        <taxon>Actinomycetota</taxon>
        <taxon>Actinomycetes</taxon>
        <taxon>Pseudonocardiales</taxon>
        <taxon>Pseudonocardiaceae</taxon>
        <taxon>Allokutzneria</taxon>
    </lineage>
</organism>
<evidence type="ECO:0000313" key="4">
    <source>
        <dbReference type="EMBL" id="GAA4011811.1"/>
    </source>
</evidence>
<comment type="caution">
    <text evidence="4">The sequence shown here is derived from an EMBL/GenBank/DDBJ whole genome shotgun (WGS) entry which is preliminary data.</text>
</comment>
<protein>
    <submittedName>
        <fullName evidence="4">Gfo/Idh/MocA family oxidoreductase</fullName>
    </submittedName>
</protein>
<evidence type="ECO:0000259" key="3">
    <source>
        <dbReference type="Pfam" id="PF22685"/>
    </source>
</evidence>
<feature type="domain" description="Gal80p-like C-terminal" evidence="3">
    <location>
        <begin position="132"/>
        <end position="266"/>
    </location>
</feature>
<dbReference type="InterPro" id="IPR050463">
    <property type="entry name" value="Gfo/Idh/MocA_oxidrdct_glycsds"/>
</dbReference>
<dbReference type="RefSeq" id="WP_344876542.1">
    <property type="nucleotide sequence ID" value="NZ_BAABAL010000013.1"/>
</dbReference>
<evidence type="ECO:0000313" key="5">
    <source>
        <dbReference type="Proteomes" id="UP001501747"/>
    </source>
</evidence>
<feature type="domain" description="Gfo/Idh/MocA-like oxidoreductase N-terminal" evidence="2">
    <location>
        <begin position="2"/>
        <end position="117"/>
    </location>
</feature>
<dbReference type="PANTHER" id="PTHR43818:SF11">
    <property type="entry name" value="BCDNA.GH03377"/>
    <property type="match status" value="1"/>
</dbReference>
<dbReference type="InterPro" id="IPR000683">
    <property type="entry name" value="Gfo/Idh/MocA-like_OxRdtase_N"/>
</dbReference>
<dbReference type="Gene3D" id="3.40.50.720">
    <property type="entry name" value="NAD(P)-binding Rossmann-like Domain"/>
    <property type="match status" value="1"/>
</dbReference>
<dbReference type="SUPFAM" id="SSF51735">
    <property type="entry name" value="NAD(P)-binding Rossmann-fold domains"/>
    <property type="match status" value="1"/>
</dbReference>
<accession>A0ABP7SI43</accession>
<dbReference type="EMBL" id="BAABAL010000013">
    <property type="protein sequence ID" value="GAA4011811.1"/>
    <property type="molecule type" value="Genomic_DNA"/>
</dbReference>
<gene>
    <name evidence="4" type="ORF">GCM10022247_37900</name>
</gene>
<proteinExistence type="predicted"/>
<evidence type="ECO:0000259" key="2">
    <source>
        <dbReference type="Pfam" id="PF01408"/>
    </source>
</evidence>
<dbReference type="SUPFAM" id="SSF55347">
    <property type="entry name" value="Glyceraldehyde-3-phosphate dehydrogenase-like, C-terminal domain"/>
    <property type="match status" value="1"/>
</dbReference>
<reference evidence="5" key="1">
    <citation type="journal article" date="2019" name="Int. J. Syst. Evol. Microbiol.">
        <title>The Global Catalogue of Microorganisms (GCM) 10K type strain sequencing project: providing services to taxonomists for standard genome sequencing and annotation.</title>
        <authorList>
            <consortium name="The Broad Institute Genomics Platform"/>
            <consortium name="The Broad Institute Genome Sequencing Center for Infectious Disease"/>
            <person name="Wu L."/>
            <person name="Ma J."/>
        </authorList>
    </citation>
    <scope>NUCLEOTIDE SEQUENCE [LARGE SCALE GENOMIC DNA]</scope>
    <source>
        <strain evidence="5">JCM 17342</strain>
    </source>
</reference>
<name>A0ABP7SI43_9PSEU</name>
<dbReference type="PANTHER" id="PTHR43818">
    <property type="entry name" value="BCDNA.GH03377"/>
    <property type="match status" value="1"/>
</dbReference>
<dbReference type="InterPro" id="IPR055080">
    <property type="entry name" value="Gal80p-like_C"/>
</dbReference>
<keyword evidence="5" id="KW-1185">Reference proteome</keyword>
<dbReference type="Pfam" id="PF01408">
    <property type="entry name" value="GFO_IDH_MocA"/>
    <property type="match status" value="1"/>
</dbReference>
<dbReference type="Gene3D" id="3.30.360.10">
    <property type="entry name" value="Dihydrodipicolinate Reductase, domain 2"/>
    <property type="match status" value="1"/>
</dbReference>
<dbReference type="InterPro" id="IPR036291">
    <property type="entry name" value="NAD(P)-bd_dom_sf"/>
</dbReference>
<sequence length="351" mass="36702">MIKVGVVGASGWAAGSHLPVLTGLPEFEVTAVATTRQNSADDVAAAFGVRHAFASARALTAHPDVDLVVVSVKVPEHAAVIRDALAAGKHVVSEWPLGVSAEEARELTEAATEAGVLHGIVLQGYHSPDAAFVADLLAAGRIGEIESVSVVAAGDPFGGGTLPEALEWSLDPAAGSSILTIMAGHFLATVERIAGRWREVTAQLPRLHEQVRVAGTGRTVPNQQPSHVLVRGRLESGAEASVTVHGGGHSPEGFLLKFVGSEGVLTATAATPGMYMHWTDWAVAVDGEPVSFTRPPEQGPNVRISALYKEIAQAIADGRQPHPSFETALRHHRLLASIELSARTGLPQAIR</sequence>